<reference evidence="2 3" key="1">
    <citation type="journal article" date="2018" name="Sci. Rep.">
        <title>Genomic signatures of local adaptation to the degree of environmental predictability in rotifers.</title>
        <authorList>
            <person name="Franch-Gras L."/>
            <person name="Hahn C."/>
            <person name="Garcia-Roger E.M."/>
            <person name="Carmona M.J."/>
            <person name="Serra M."/>
            <person name="Gomez A."/>
        </authorList>
    </citation>
    <scope>NUCLEOTIDE SEQUENCE [LARGE SCALE GENOMIC DNA]</scope>
    <source>
        <strain evidence="2">HYR1</strain>
    </source>
</reference>
<accession>A0A3M7QN01</accession>
<name>A0A3M7QN01_BRAPC</name>
<sequence length="61" mass="7112">MSFSDKDITKSKLKAKEDPQFDKHTSTNNISTNRLSFDKTRVVLTKKREKKEIKKSISQLI</sequence>
<keyword evidence="3" id="KW-1185">Reference proteome</keyword>
<evidence type="ECO:0000313" key="2">
    <source>
        <dbReference type="EMBL" id="RNA12653.1"/>
    </source>
</evidence>
<proteinExistence type="predicted"/>
<feature type="region of interest" description="Disordered" evidence="1">
    <location>
        <begin position="1"/>
        <end position="32"/>
    </location>
</feature>
<feature type="compositionally biased region" description="Basic and acidic residues" evidence="1">
    <location>
        <begin position="1"/>
        <end position="25"/>
    </location>
</feature>
<evidence type="ECO:0000256" key="1">
    <source>
        <dbReference type="SAM" id="MobiDB-lite"/>
    </source>
</evidence>
<dbReference type="EMBL" id="REGN01005647">
    <property type="protein sequence ID" value="RNA12653.1"/>
    <property type="molecule type" value="Genomic_DNA"/>
</dbReference>
<evidence type="ECO:0000313" key="3">
    <source>
        <dbReference type="Proteomes" id="UP000276133"/>
    </source>
</evidence>
<dbReference type="AlphaFoldDB" id="A0A3M7QN01"/>
<organism evidence="2 3">
    <name type="scientific">Brachionus plicatilis</name>
    <name type="common">Marine rotifer</name>
    <name type="synonym">Brachionus muelleri</name>
    <dbReference type="NCBI Taxonomy" id="10195"/>
    <lineage>
        <taxon>Eukaryota</taxon>
        <taxon>Metazoa</taxon>
        <taxon>Spiralia</taxon>
        <taxon>Gnathifera</taxon>
        <taxon>Rotifera</taxon>
        <taxon>Eurotatoria</taxon>
        <taxon>Monogononta</taxon>
        <taxon>Pseudotrocha</taxon>
        <taxon>Ploima</taxon>
        <taxon>Brachionidae</taxon>
        <taxon>Brachionus</taxon>
    </lineage>
</organism>
<gene>
    <name evidence="2" type="ORF">BpHYR1_000784</name>
</gene>
<protein>
    <submittedName>
        <fullName evidence="2">Uncharacterized protein</fullName>
    </submittedName>
</protein>
<comment type="caution">
    <text evidence="2">The sequence shown here is derived from an EMBL/GenBank/DDBJ whole genome shotgun (WGS) entry which is preliminary data.</text>
</comment>
<dbReference type="Proteomes" id="UP000276133">
    <property type="component" value="Unassembled WGS sequence"/>
</dbReference>